<feature type="domain" description="FAD dependent oxidoreductase" evidence="6">
    <location>
        <begin position="6"/>
        <end position="351"/>
    </location>
</feature>
<keyword evidence="3" id="KW-0274">FAD</keyword>
<dbReference type="Proteomes" id="UP000326178">
    <property type="component" value="Chromosome"/>
</dbReference>
<dbReference type="AlphaFoldDB" id="A0A5J6FJR3"/>
<sequence length="372" mass="38545">MWSGGEAVHSGIQHAPGTLRARCTVRGAAELAAFCAEHGIAHTVTGELVVATGSGGLPRLHGLVQRGRAHGLPVRELGPAQIAEHEPRVRAHAAILVGAGGVCDFAAVSDRLAAEFGAAGGRIGYDAEVVAVDRRPWGVAVRTSDGRVVRARTLVNCADGDSGRVAGLTGDDPGVRIVPLREECYELTAPGLVRGLVRQVPDPGSPYPGVRLSQGLDGTVRIGWSVTSAGAEASGRHRPAGRLSRLRAPALSRSGVWRAARPAGRQGVAEAPAASSRQAVARALRRLLPGVAEDDLRPGPSGARTQTAVLRDGTPVDDFLLRDAPHAVHVLNVPVPAVTAALPLGREVARRALLRARATGWSPLAVESGHCV</sequence>
<evidence type="ECO:0000256" key="4">
    <source>
        <dbReference type="ARBA" id="ARBA00023002"/>
    </source>
</evidence>
<evidence type="ECO:0000256" key="3">
    <source>
        <dbReference type="ARBA" id="ARBA00022827"/>
    </source>
</evidence>
<keyword evidence="8" id="KW-1185">Reference proteome</keyword>
<dbReference type="OrthoDB" id="9801699at2"/>
<accession>A0A5J6FJR3</accession>
<dbReference type="PANTHER" id="PTHR43104">
    <property type="entry name" value="L-2-HYDROXYGLUTARATE DEHYDROGENASE, MITOCHONDRIAL"/>
    <property type="match status" value="1"/>
</dbReference>
<reference evidence="7 8" key="1">
    <citation type="submission" date="2017-09" db="EMBL/GenBank/DDBJ databases">
        <authorList>
            <person name="Lee N."/>
            <person name="Cho B.-K."/>
        </authorList>
    </citation>
    <scope>NUCLEOTIDE SEQUENCE [LARGE SCALE GENOMIC DNA]</scope>
    <source>
        <strain evidence="7 8">ATCC 12769</strain>
    </source>
</reference>
<comment type="similarity">
    <text evidence="5">Belongs to the L2HGDH family.</text>
</comment>
<dbReference type="PANTHER" id="PTHR43104:SF2">
    <property type="entry name" value="L-2-HYDROXYGLUTARATE DEHYDROGENASE, MITOCHONDRIAL"/>
    <property type="match status" value="1"/>
</dbReference>
<keyword evidence="2" id="KW-0285">Flavoprotein</keyword>
<name>A0A5J6FJR3_9ACTN</name>
<dbReference type="EMBL" id="CP023702">
    <property type="protein sequence ID" value="QEU76582.1"/>
    <property type="molecule type" value="Genomic_DNA"/>
</dbReference>
<dbReference type="SUPFAM" id="SSF51905">
    <property type="entry name" value="FAD/NAD(P)-binding domain"/>
    <property type="match status" value="1"/>
</dbReference>
<dbReference type="GO" id="GO:0005737">
    <property type="term" value="C:cytoplasm"/>
    <property type="evidence" value="ECO:0007669"/>
    <property type="project" value="TreeGrafter"/>
</dbReference>
<dbReference type="Pfam" id="PF01266">
    <property type="entry name" value="DAO"/>
    <property type="match status" value="1"/>
</dbReference>
<evidence type="ECO:0000313" key="7">
    <source>
        <dbReference type="EMBL" id="QEU76582.1"/>
    </source>
</evidence>
<dbReference type="KEGG" id="snk:CP967_16000"/>
<gene>
    <name evidence="7" type="ORF">CP967_16000</name>
</gene>
<dbReference type="InterPro" id="IPR036188">
    <property type="entry name" value="FAD/NAD-bd_sf"/>
</dbReference>
<proteinExistence type="inferred from homology"/>
<dbReference type="Gene3D" id="3.30.9.10">
    <property type="entry name" value="D-Amino Acid Oxidase, subunit A, domain 2"/>
    <property type="match status" value="1"/>
</dbReference>
<evidence type="ECO:0000259" key="6">
    <source>
        <dbReference type="Pfam" id="PF01266"/>
    </source>
</evidence>
<protein>
    <submittedName>
        <fullName evidence="7">FAD-dependent oxidoreductase</fullName>
    </submittedName>
</protein>
<evidence type="ECO:0000256" key="1">
    <source>
        <dbReference type="ARBA" id="ARBA00001974"/>
    </source>
</evidence>
<evidence type="ECO:0000256" key="2">
    <source>
        <dbReference type="ARBA" id="ARBA00022630"/>
    </source>
</evidence>
<dbReference type="InterPro" id="IPR006076">
    <property type="entry name" value="FAD-dep_OxRdtase"/>
</dbReference>
<dbReference type="Gene3D" id="3.50.50.60">
    <property type="entry name" value="FAD/NAD(P)-binding domain"/>
    <property type="match status" value="1"/>
</dbReference>
<comment type="cofactor">
    <cofactor evidence="1">
        <name>FAD</name>
        <dbReference type="ChEBI" id="CHEBI:57692"/>
    </cofactor>
</comment>
<keyword evidence="4" id="KW-0560">Oxidoreductase</keyword>
<dbReference type="GO" id="GO:0047545">
    <property type="term" value="F:(S)-2-hydroxyglutarate dehydrogenase activity"/>
    <property type="evidence" value="ECO:0007669"/>
    <property type="project" value="TreeGrafter"/>
</dbReference>
<organism evidence="7 8">
    <name type="scientific">Streptomyces nitrosporeus</name>
    <dbReference type="NCBI Taxonomy" id="28894"/>
    <lineage>
        <taxon>Bacteria</taxon>
        <taxon>Bacillati</taxon>
        <taxon>Actinomycetota</taxon>
        <taxon>Actinomycetes</taxon>
        <taxon>Kitasatosporales</taxon>
        <taxon>Streptomycetaceae</taxon>
        <taxon>Streptomyces</taxon>
    </lineage>
</organism>
<evidence type="ECO:0000313" key="8">
    <source>
        <dbReference type="Proteomes" id="UP000326178"/>
    </source>
</evidence>
<evidence type="ECO:0000256" key="5">
    <source>
        <dbReference type="ARBA" id="ARBA00037941"/>
    </source>
</evidence>